<keyword evidence="13" id="KW-1185">Reference proteome</keyword>
<evidence type="ECO:0000256" key="5">
    <source>
        <dbReference type="ARBA" id="ARBA00023027"/>
    </source>
</evidence>
<evidence type="ECO:0000256" key="3">
    <source>
        <dbReference type="ARBA" id="ARBA00004947"/>
    </source>
</evidence>
<name>A0A9Q3ILR8_9BASI</name>
<evidence type="ECO:0000256" key="7">
    <source>
        <dbReference type="ARBA" id="ARBA00023235"/>
    </source>
</evidence>
<keyword evidence="7" id="KW-0413">Isomerase</keyword>
<dbReference type="Pfam" id="PF01370">
    <property type="entry name" value="Epimerase"/>
    <property type="match status" value="1"/>
</dbReference>
<reference evidence="12" key="1">
    <citation type="submission" date="2021-03" db="EMBL/GenBank/DDBJ databases">
        <title>Draft genome sequence of rust myrtle Austropuccinia psidii MF-1, a brazilian biotype.</title>
        <authorList>
            <person name="Quecine M.C."/>
            <person name="Pachon D.M.R."/>
            <person name="Bonatelli M.L."/>
            <person name="Correr F.H."/>
            <person name="Franceschini L.M."/>
            <person name="Leite T.F."/>
            <person name="Margarido G.R.A."/>
            <person name="Almeida C.A."/>
            <person name="Ferrarezi J.A."/>
            <person name="Labate C.A."/>
        </authorList>
    </citation>
    <scope>NUCLEOTIDE SEQUENCE</scope>
    <source>
        <strain evidence="12">MF-1</strain>
    </source>
</reference>
<evidence type="ECO:0000256" key="10">
    <source>
        <dbReference type="ARBA" id="ARBA00038238"/>
    </source>
</evidence>
<comment type="pathway">
    <text evidence="3">Carbohydrate metabolism; galactose metabolism.</text>
</comment>
<evidence type="ECO:0000256" key="9">
    <source>
        <dbReference type="ARBA" id="ARBA00037955"/>
    </source>
</evidence>
<dbReference type="AlphaFoldDB" id="A0A9Q3ILR8"/>
<comment type="similarity">
    <text evidence="10">In the C-terminal section; belongs to the aldose epimerase family.</text>
</comment>
<comment type="caution">
    <text evidence="12">The sequence shown here is derived from an EMBL/GenBank/DDBJ whole genome shotgun (WGS) entry which is preliminary data.</text>
</comment>
<evidence type="ECO:0000259" key="11">
    <source>
        <dbReference type="Pfam" id="PF01370"/>
    </source>
</evidence>
<dbReference type="SUPFAM" id="SSF51735">
    <property type="entry name" value="NAD(P)-binding Rossmann-fold domains"/>
    <property type="match status" value="1"/>
</dbReference>
<evidence type="ECO:0000256" key="2">
    <source>
        <dbReference type="ARBA" id="ARBA00001911"/>
    </source>
</evidence>
<comment type="similarity">
    <text evidence="9">In the N-terminal section; belongs to the NAD(P)-dependent epimerase/dehydratase family.</text>
</comment>
<dbReference type="Gene3D" id="3.40.50.720">
    <property type="entry name" value="NAD(P)-binding Rossmann-like Domain"/>
    <property type="match status" value="1"/>
</dbReference>
<evidence type="ECO:0000256" key="8">
    <source>
        <dbReference type="ARBA" id="ARBA00037676"/>
    </source>
</evidence>
<dbReference type="Proteomes" id="UP000765509">
    <property type="component" value="Unassembled WGS sequence"/>
</dbReference>
<keyword evidence="6" id="KW-0299">Galactose metabolism</keyword>
<evidence type="ECO:0000256" key="6">
    <source>
        <dbReference type="ARBA" id="ARBA00023144"/>
    </source>
</evidence>
<dbReference type="CDD" id="cd05247">
    <property type="entry name" value="UDP_G4E_1_SDR_e"/>
    <property type="match status" value="1"/>
</dbReference>
<dbReference type="OrthoDB" id="9402762at2759"/>
<comment type="function">
    <text evidence="8">Mutarotase converts alpha-aldose to the beta-anomer. It is active on D-glucose, L-arabinose, D-xylose, D-galactose, maltose and lactose.</text>
</comment>
<keyword evidence="6" id="KW-0119">Carbohydrate metabolism</keyword>
<dbReference type="GO" id="GO:0006012">
    <property type="term" value="P:galactose metabolic process"/>
    <property type="evidence" value="ECO:0007669"/>
    <property type="project" value="UniProtKB-KW"/>
</dbReference>
<protein>
    <recommendedName>
        <fullName evidence="11">NAD-dependent epimerase/dehydratase domain-containing protein</fullName>
    </recommendedName>
</protein>
<evidence type="ECO:0000313" key="13">
    <source>
        <dbReference type="Proteomes" id="UP000765509"/>
    </source>
</evidence>
<proteinExistence type="inferred from homology"/>
<dbReference type="InterPro" id="IPR001509">
    <property type="entry name" value="Epimerase_deHydtase"/>
</dbReference>
<dbReference type="InterPro" id="IPR036291">
    <property type="entry name" value="NAD(P)-bd_dom_sf"/>
</dbReference>
<gene>
    <name evidence="12" type="ORF">O181_083580</name>
</gene>
<dbReference type="NCBIfam" id="TIGR01179">
    <property type="entry name" value="galE"/>
    <property type="match status" value="1"/>
</dbReference>
<dbReference type="PANTHER" id="PTHR43725:SF47">
    <property type="entry name" value="UDP-GLUCOSE 4-EPIMERASE"/>
    <property type="match status" value="1"/>
</dbReference>
<dbReference type="GO" id="GO:0003978">
    <property type="term" value="F:UDP-glucose 4-epimerase activity"/>
    <property type="evidence" value="ECO:0007669"/>
    <property type="project" value="UniProtKB-EC"/>
</dbReference>
<dbReference type="PANTHER" id="PTHR43725">
    <property type="entry name" value="UDP-GLUCOSE 4-EPIMERASE"/>
    <property type="match status" value="1"/>
</dbReference>
<dbReference type="EMBL" id="AVOT02048650">
    <property type="protein sequence ID" value="MBW0543865.1"/>
    <property type="molecule type" value="Genomic_DNA"/>
</dbReference>
<organism evidence="12 13">
    <name type="scientific">Austropuccinia psidii MF-1</name>
    <dbReference type="NCBI Taxonomy" id="1389203"/>
    <lineage>
        <taxon>Eukaryota</taxon>
        <taxon>Fungi</taxon>
        <taxon>Dikarya</taxon>
        <taxon>Basidiomycota</taxon>
        <taxon>Pucciniomycotina</taxon>
        <taxon>Pucciniomycetes</taxon>
        <taxon>Pucciniales</taxon>
        <taxon>Sphaerophragmiaceae</taxon>
        <taxon>Austropuccinia</taxon>
    </lineage>
</organism>
<feature type="domain" description="NAD-dependent epimerase/dehydratase" evidence="11">
    <location>
        <begin position="52"/>
        <end position="336"/>
    </location>
</feature>
<dbReference type="InterPro" id="IPR005886">
    <property type="entry name" value="UDP_G4E"/>
</dbReference>
<comment type="catalytic activity">
    <reaction evidence="1">
        <text>UDP-alpha-D-glucose = UDP-alpha-D-galactose</text>
        <dbReference type="Rhea" id="RHEA:22168"/>
        <dbReference type="ChEBI" id="CHEBI:58885"/>
        <dbReference type="ChEBI" id="CHEBI:66914"/>
        <dbReference type="EC" id="5.1.3.2"/>
    </reaction>
</comment>
<evidence type="ECO:0000256" key="4">
    <source>
        <dbReference type="ARBA" id="ARBA00005028"/>
    </source>
</evidence>
<evidence type="ECO:0000313" key="12">
    <source>
        <dbReference type="EMBL" id="MBW0543865.1"/>
    </source>
</evidence>
<keyword evidence="5" id="KW-0520">NAD</keyword>
<comment type="pathway">
    <text evidence="4">Carbohydrate metabolism; hexose metabolism.</text>
</comment>
<sequence length="462" mass="51245">MPSWSVLDHNLSKARVNQNNLFIKSSHSNSSQLINHQSSKNPFNQFHQWPLILVTGATGYIGSHVVFELLSQARVGVIAVDNLSNSSHESLKRAYNLASQAGPCPPLYFHQVDICDRPKLFSILKRYKKIDGRSAIHHVIHFAALKSVNGSRLDPAKYYFTNLVGTTRLLEVMESIGVRSIVFSSSAVVYGMGPHADHQTRTNLLSESHCHVRIGQSESERRNNYKRLTNPYGKTKLMCEEWIHGLCNSKGFQAIILRYTNPSGNHPSGIIGDSPNQPENLMPIAAQVLQGIRDQILIYGNDYPTYDGTGVRDFIHVQDLAKGHLAALNGLESLPTGSNSYPANCRTYNLGTGKGASVMEVINALIKVSGQVIKTRVAPRRPGDLAVVICNPSKAERELGWRAEKDIIEMAQDLWTFCIKNPHGLNSPKSDNKPHAVHRSVNEWPNKQPEIIGPSYLVTILP</sequence>
<accession>A0A9Q3ILR8</accession>
<comment type="cofactor">
    <cofactor evidence="2">
        <name>NAD(+)</name>
        <dbReference type="ChEBI" id="CHEBI:57540"/>
    </cofactor>
</comment>
<dbReference type="GO" id="GO:0005829">
    <property type="term" value="C:cytosol"/>
    <property type="evidence" value="ECO:0007669"/>
    <property type="project" value="TreeGrafter"/>
</dbReference>
<dbReference type="Gene3D" id="3.90.25.10">
    <property type="entry name" value="UDP-galactose 4-epimerase, domain 1"/>
    <property type="match status" value="1"/>
</dbReference>
<evidence type="ECO:0000256" key="1">
    <source>
        <dbReference type="ARBA" id="ARBA00000083"/>
    </source>
</evidence>